<gene>
    <name evidence="13" type="ORF">H8700_08030</name>
</gene>
<evidence type="ECO:0000256" key="4">
    <source>
        <dbReference type="ARBA" id="ARBA00022692"/>
    </source>
</evidence>
<dbReference type="PANTHER" id="PTHR12428:SF65">
    <property type="entry name" value="CYTOCHROME C OXIDASE ASSEMBLY PROTEIN COX18, MITOCHONDRIAL"/>
    <property type="match status" value="1"/>
</dbReference>
<evidence type="ECO:0000313" key="13">
    <source>
        <dbReference type="EMBL" id="MBC8557656.1"/>
    </source>
</evidence>
<keyword evidence="3" id="KW-1003">Cell membrane</keyword>
<evidence type="ECO:0000256" key="6">
    <source>
        <dbReference type="ARBA" id="ARBA00022989"/>
    </source>
</evidence>
<dbReference type="EMBL" id="JACRSW010000030">
    <property type="protein sequence ID" value="MBC8557656.1"/>
    <property type="molecule type" value="Genomic_DNA"/>
</dbReference>
<protein>
    <submittedName>
        <fullName evidence="13">YidC/Oxa1 family membrane protein insertase</fullName>
    </submittedName>
</protein>
<evidence type="ECO:0000256" key="9">
    <source>
        <dbReference type="RuleBase" id="RU003945"/>
    </source>
</evidence>
<feature type="compositionally biased region" description="Low complexity" evidence="10">
    <location>
        <begin position="391"/>
        <end position="401"/>
    </location>
</feature>
<organism evidence="13 14">
    <name type="scientific">Jutongia hominis</name>
    <dbReference type="NCBI Taxonomy" id="2763664"/>
    <lineage>
        <taxon>Bacteria</taxon>
        <taxon>Bacillati</taxon>
        <taxon>Bacillota</taxon>
        <taxon>Clostridia</taxon>
        <taxon>Lachnospirales</taxon>
        <taxon>Lachnospiraceae</taxon>
        <taxon>Jutongia</taxon>
    </lineage>
</organism>
<dbReference type="NCBIfam" id="TIGR03592">
    <property type="entry name" value="yidC_oxa1_cterm"/>
    <property type="match status" value="1"/>
</dbReference>
<dbReference type="RefSeq" id="WP_249304946.1">
    <property type="nucleotide sequence ID" value="NZ_JACRSW010000030.1"/>
</dbReference>
<dbReference type="InterPro" id="IPR028055">
    <property type="entry name" value="YidC/Oxa/ALB_C"/>
</dbReference>
<sequence length="440" mass="49012">MMSAILTTYQGAFLGPIARVLGKILEAIYYVLSLVGIENTGICIVLFTFLVNALMLPLQIKQQKFAKMSNIMNPEIMAIQNKYKNKKDQASQQKMSMETQAVYQKYGVSPASGCLPLLITFPILFALYRVIYNIPAYVNQVYDIYAGVAGNLKDLDITVAQLADFMKTKTYVVTNAVNDAAKTAAKTDIKYYIDVIGQFNQEAWDKLKNMDVIQNAKDAKQVLKEITSTSTRAASINSFFGMNIADAPKVPFVGGNALTLGFSIPVFSVITQIISTKLSMAGTPQQNMQDNPTANSMKTMNTVMPFVTGVMCFMFPIGVGLYWVAGNVFRIFQQLFINLYFSKVDMEEMLAKNAEKARERMIKRGIDPDKVQNYAKTKTSTINKNTGSQPKKNTANVNKAVNKAKKSDYKRPENSKYKEGSIAAYANMLNRDKSQDTKKN</sequence>
<dbReference type="InterPro" id="IPR047196">
    <property type="entry name" value="YidC_ALB_C"/>
</dbReference>
<keyword evidence="7 11" id="KW-0472">Membrane</keyword>
<dbReference type="InterPro" id="IPR001708">
    <property type="entry name" value="YidC/ALB3/OXA1/COX18"/>
</dbReference>
<evidence type="ECO:0000256" key="10">
    <source>
        <dbReference type="SAM" id="MobiDB-lite"/>
    </source>
</evidence>
<proteinExistence type="inferred from homology"/>
<feature type="compositionally biased region" description="Basic and acidic residues" evidence="10">
    <location>
        <begin position="405"/>
        <end position="419"/>
    </location>
</feature>
<accession>A0ABR7MV22</accession>
<reference evidence="13 14" key="1">
    <citation type="submission" date="2020-08" db="EMBL/GenBank/DDBJ databases">
        <title>Genome public.</title>
        <authorList>
            <person name="Liu C."/>
            <person name="Sun Q."/>
        </authorList>
    </citation>
    <scope>NUCLEOTIDE SEQUENCE [LARGE SCALE GENOMIC DNA]</scope>
    <source>
        <strain evidence="13 14">BX3</strain>
    </source>
</reference>
<dbReference type="Proteomes" id="UP000637513">
    <property type="component" value="Unassembled WGS sequence"/>
</dbReference>
<dbReference type="CDD" id="cd20070">
    <property type="entry name" value="5TM_YidC_Alb3"/>
    <property type="match status" value="1"/>
</dbReference>
<evidence type="ECO:0000256" key="11">
    <source>
        <dbReference type="SAM" id="Phobius"/>
    </source>
</evidence>
<feature type="transmembrane region" description="Helical" evidence="11">
    <location>
        <begin position="32"/>
        <end position="58"/>
    </location>
</feature>
<comment type="subcellular location">
    <subcellularLocation>
        <location evidence="1">Cell membrane</location>
        <topology evidence="1">Multi-pass membrane protein</topology>
    </subcellularLocation>
    <subcellularLocation>
        <location evidence="9">Membrane</location>
        <topology evidence="9">Multi-pass membrane protein</topology>
    </subcellularLocation>
</comment>
<keyword evidence="2" id="KW-0813">Transport</keyword>
<feature type="compositionally biased region" description="Basic and acidic residues" evidence="10">
    <location>
        <begin position="430"/>
        <end position="440"/>
    </location>
</feature>
<keyword evidence="6 11" id="KW-1133">Transmembrane helix</keyword>
<evidence type="ECO:0000256" key="8">
    <source>
        <dbReference type="ARBA" id="ARBA00023186"/>
    </source>
</evidence>
<comment type="caution">
    <text evidence="13">The sequence shown here is derived from an EMBL/GenBank/DDBJ whole genome shotgun (WGS) entry which is preliminary data.</text>
</comment>
<evidence type="ECO:0000256" key="1">
    <source>
        <dbReference type="ARBA" id="ARBA00004651"/>
    </source>
</evidence>
<evidence type="ECO:0000256" key="3">
    <source>
        <dbReference type="ARBA" id="ARBA00022475"/>
    </source>
</evidence>
<keyword evidence="8" id="KW-0143">Chaperone</keyword>
<feature type="transmembrane region" description="Helical" evidence="11">
    <location>
        <begin position="303"/>
        <end position="325"/>
    </location>
</feature>
<feature type="region of interest" description="Disordered" evidence="10">
    <location>
        <begin position="376"/>
        <end position="440"/>
    </location>
</feature>
<keyword evidence="14" id="KW-1185">Reference proteome</keyword>
<comment type="similarity">
    <text evidence="9">Belongs to the OXA1/ALB3/YidC family.</text>
</comment>
<keyword evidence="4 9" id="KW-0812">Transmembrane</keyword>
<evidence type="ECO:0000313" key="14">
    <source>
        <dbReference type="Proteomes" id="UP000637513"/>
    </source>
</evidence>
<dbReference type="PANTHER" id="PTHR12428">
    <property type="entry name" value="OXA1"/>
    <property type="match status" value="1"/>
</dbReference>
<feature type="domain" description="Membrane insertase YidC/Oxa/ALB C-terminal" evidence="12">
    <location>
        <begin position="41"/>
        <end position="338"/>
    </location>
</feature>
<dbReference type="Pfam" id="PF02096">
    <property type="entry name" value="60KD_IMP"/>
    <property type="match status" value="1"/>
</dbReference>
<name>A0ABR7MV22_9FIRM</name>
<evidence type="ECO:0000256" key="7">
    <source>
        <dbReference type="ARBA" id="ARBA00023136"/>
    </source>
</evidence>
<feature type="compositionally biased region" description="Polar residues" evidence="10">
    <location>
        <begin position="376"/>
        <end position="390"/>
    </location>
</feature>
<evidence type="ECO:0000256" key="5">
    <source>
        <dbReference type="ARBA" id="ARBA00022927"/>
    </source>
</evidence>
<evidence type="ECO:0000259" key="12">
    <source>
        <dbReference type="Pfam" id="PF02096"/>
    </source>
</evidence>
<evidence type="ECO:0000256" key="2">
    <source>
        <dbReference type="ARBA" id="ARBA00022448"/>
    </source>
</evidence>
<keyword evidence="5" id="KW-0653">Protein transport</keyword>